<dbReference type="KEGG" id="mmed:Mame_00602"/>
<dbReference type="InterPro" id="IPR036822">
    <property type="entry name" value="CutC-like_dom_sf"/>
</dbReference>
<dbReference type="GO" id="GO:0005737">
    <property type="term" value="C:cytoplasm"/>
    <property type="evidence" value="ECO:0007669"/>
    <property type="project" value="UniProtKB-SubCell"/>
</dbReference>
<organism evidence="3 4">
    <name type="scientific">Martelella mediterranea DSM 17316</name>
    <dbReference type="NCBI Taxonomy" id="1122214"/>
    <lineage>
        <taxon>Bacteria</taxon>
        <taxon>Pseudomonadati</taxon>
        <taxon>Pseudomonadota</taxon>
        <taxon>Alphaproteobacteria</taxon>
        <taxon>Hyphomicrobiales</taxon>
        <taxon>Aurantimonadaceae</taxon>
        <taxon>Martelella</taxon>
    </lineage>
</organism>
<reference evidence="3 4" key="1">
    <citation type="submission" date="2017-03" db="EMBL/GenBank/DDBJ databases">
        <title>Foreign affairs: Plasmid Transfer between Roseobacters and Rhizobia.</title>
        <authorList>
            <person name="Bartling P."/>
            <person name="Bunk B."/>
            <person name="Overmann J."/>
            <person name="Brinkmann H."/>
            <person name="Petersen J."/>
        </authorList>
    </citation>
    <scope>NUCLEOTIDE SEQUENCE [LARGE SCALE GENOMIC DNA]</scope>
    <source>
        <strain evidence="3 4">MACL11</strain>
    </source>
</reference>
<dbReference type="AlphaFoldDB" id="A0A1U9YX11"/>
<dbReference type="PANTHER" id="PTHR12598">
    <property type="entry name" value="COPPER HOMEOSTASIS PROTEIN CUTC"/>
    <property type="match status" value="1"/>
</dbReference>
<evidence type="ECO:0000256" key="2">
    <source>
        <dbReference type="HAMAP-Rule" id="MF_00795"/>
    </source>
</evidence>
<dbReference type="eggNOG" id="COG3142">
    <property type="taxonomic scope" value="Bacteria"/>
</dbReference>
<comment type="similarity">
    <text evidence="1 2">Belongs to the CutC family.</text>
</comment>
<protein>
    <recommendedName>
        <fullName evidence="2">PF03932 family protein CutC</fullName>
    </recommendedName>
</protein>
<gene>
    <name evidence="2 3" type="primary">cutC</name>
    <name evidence="3" type="ORF">Mame_00602</name>
</gene>
<dbReference type="OrthoDB" id="9815677at2"/>
<dbReference type="InterPro" id="IPR005627">
    <property type="entry name" value="CutC-like"/>
</dbReference>
<evidence type="ECO:0000256" key="1">
    <source>
        <dbReference type="ARBA" id="ARBA00007768"/>
    </source>
</evidence>
<keyword evidence="4" id="KW-1185">Reference proteome</keyword>
<dbReference type="RefSeq" id="WP_018065664.1">
    <property type="nucleotide sequence ID" value="NZ_AQWH01000015.1"/>
</dbReference>
<name>A0A1U9YX11_9HYPH</name>
<dbReference type="PANTHER" id="PTHR12598:SF0">
    <property type="entry name" value="COPPER HOMEOSTASIS PROTEIN CUTC HOMOLOG"/>
    <property type="match status" value="1"/>
</dbReference>
<evidence type="ECO:0000313" key="3">
    <source>
        <dbReference type="EMBL" id="AQZ49979.1"/>
    </source>
</evidence>
<dbReference type="STRING" id="1122214.Mame_00602"/>
<dbReference type="EMBL" id="CP020330">
    <property type="protein sequence ID" value="AQZ49979.1"/>
    <property type="molecule type" value="Genomic_DNA"/>
</dbReference>
<comment type="subcellular location">
    <subcellularLocation>
        <location evidence="2">Cytoplasm</location>
    </subcellularLocation>
</comment>
<evidence type="ECO:0000313" key="4">
    <source>
        <dbReference type="Proteomes" id="UP000191135"/>
    </source>
</evidence>
<keyword evidence="2" id="KW-0963">Cytoplasm</keyword>
<sequence>MTTLLEICVGDTGGLDTAVEAGADRIELCAALDQGGLTPSTGLIELAAAAPVPVHVLIRPRAGGFVYSAREFETMLRDIAFCRAAGIAGVVIGALDRNHDLDADGLATLIAAAGGMDITLHRAFDLTRDPFAALETAVALGIPRILTSGQEQRASEGRELIAELAKAADGRIALMPGGGLNPENAHLFLAIPGVSELHASCTMRHQAEGLKLQGFESAAPGRTDAAAIRAMKAAMA</sequence>
<dbReference type="HAMAP" id="MF_00795">
    <property type="entry name" value="CutC"/>
    <property type="match status" value="1"/>
</dbReference>
<accession>A0A1U9YX11</accession>
<dbReference type="Pfam" id="PF03932">
    <property type="entry name" value="CutC"/>
    <property type="match status" value="1"/>
</dbReference>
<dbReference type="SUPFAM" id="SSF110395">
    <property type="entry name" value="CutC-like"/>
    <property type="match status" value="1"/>
</dbReference>
<comment type="caution">
    <text evidence="2">Once thought to be involved in copper homeostasis, experiments in E.coli have shown this is not the case.</text>
</comment>
<dbReference type="Proteomes" id="UP000191135">
    <property type="component" value="Chromosome"/>
</dbReference>
<dbReference type="Gene3D" id="3.20.20.380">
    <property type="entry name" value="Copper homeostasis (CutC) domain"/>
    <property type="match status" value="1"/>
</dbReference>
<dbReference type="GO" id="GO:0005507">
    <property type="term" value="F:copper ion binding"/>
    <property type="evidence" value="ECO:0007669"/>
    <property type="project" value="TreeGrafter"/>
</dbReference>
<proteinExistence type="inferred from homology"/>